<keyword evidence="3" id="KW-0233">DNA recombination</keyword>
<gene>
    <name evidence="6" type="ORF">SAMN05216223_103530</name>
</gene>
<dbReference type="PANTHER" id="PTHR30349:SF64">
    <property type="entry name" value="PROPHAGE INTEGRASE INTD-RELATED"/>
    <property type="match status" value="1"/>
</dbReference>
<dbReference type="Pfam" id="PF00589">
    <property type="entry name" value="Phage_integrase"/>
    <property type="match status" value="1"/>
</dbReference>
<dbReference type="AlphaFoldDB" id="A0A1H5Y2P5"/>
<evidence type="ECO:0000256" key="1">
    <source>
        <dbReference type="ARBA" id="ARBA00008857"/>
    </source>
</evidence>
<keyword evidence="2" id="KW-0238">DNA-binding</keyword>
<feature type="domain" description="Tyr recombinase" evidence="5">
    <location>
        <begin position="193"/>
        <end position="385"/>
    </location>
</feature>
<protein>
    <submittedName>
        <fullName evidence="6">Site-specific recombinase XerD</fullName>
    </submittedName>
</protein>
<dbReference type="EMBL" id="FNVU01000003">
    <property type="protein sequence ID" value="SEG18241.1"/>
    <property type="molecule type" value="Genomic_DNA"/>
</dbReference>
<accession>A0A1H5Y2P5</accession>
<dbReference type="InterPro" id="IPR011010">
    <property type="entry name" value="DNA_brk_join_enz"/>
</dbReference>
<evidence type="ECO:0000256" key="2">
    <source>
        <dbReference type="ARBA" id="ARBA00023125"/>
    </source>
</evidence>
<evidence type="ECO:0000256" key="4">
    <source>
        <dbReference type="SAM" id="MobiDB-lite"/>
    </source>
</evidence>
<dbReference type="PROSITE" id="PS51898">
    <property type="entry name" value="TYR_RECOMBINASE"/>
    <property type="match status" value="1"/>
</dbReference>
<evidence type="ECO:0000313" key="7">
    <source>
        <dbReference type="Proteomes" id="UP000236754"/>
    </source>
</evidence>
<feature type="region of interest" description="Disordered" evidence="4">
    <location>
        <begin position="443"/>
        <end position="465"/>
    </location>
</feature>
<dbReference type="SUPFAM" id="SSF56349">
    <property type="entry name" value="DNA breaking-rejoining enzymes"/>
    <property type="match status" value="1"/>
</dbReference>
<evidence type="ECO:0000259" key="5">
    <source>
        <dbReference type="PROSITE" id="PS51898"/>
    </source>
</evidence>
<comment type="similarity">
    <text evidence="1">Belongs to the 'phage' integrase family.</text>
</comment>
<sequence>MPYRHQLPLAVHLSEDIEHRPGRKLPYKARVRWTDPTTKRRRSVAQMHLTQESAQEWIDSLLESAARGINPASGTQTLAAYGDAHMTLALRGLEPKTIDPYMNGWRLRVVPALGHLPITMVTNGTVDRTVYAWIADGEGRSTVKNTLAVLVRVMEQAVRDGLISTNPAHIKGWQRQYQQAEDELDDPRALALPNWSALQELAAALVARSADQYTGWGDAVVFAASTAARIGEVSGVRVKDIDRAHWIWTVRRQTTPSPGGLADKNTKGKVARRVPLIPEVRPMVAQRVLATGNQPDARLFTGPRGGRITTAVLRDATHWDEVVHSLGYEHLRRHDLRHTGLTWMADAGVPLHVLRLIAGHGSLTTTQRYLHPDLHSVVHAGHTLNAHLTTKPDLPPPSPPPRQGFEGCRKCTRRGRRRAAPNRAENVLTCGFSRAVVPNWSPADPRHLDHSRTGTAANNAEGPADLAQCQPNGPFLHCRDDRI</sequence>
<dbReference type="Gene3D" id="1.10.443.10">
    <property type="entry name" value="Intergrase catalytic core"/>
    <property type="match status" value="1"/>
</dbReference>
<dbReference type="InterPro" id="IPR050090">
    <property type="entry name" value="Tyrosine_recombinase_XerCD"/>
</dbReference>
<evidence type="ECO:0000256" key="3">
    <source>
        <dbReference type="ARBA" id="ARBA00023172"/>
    </source>
</evidence>
<evidence type="ECO:0000313" key="6">
    <source>
        <dbReference type="EMBL" id="SEG18241.1"/>
    </source>
</evidence>
<keyword evidence="7" id="KW-1185">Reference proteome</keyword>
<dbReference type="GO" id="GO:0015074">
    <property type="term" value="P:DNA integration"/>
    <property type="evidence" value="ECO:0007669"/>
    <property type="project" value="InterPro"/>
</dbReference>
<dbReference type="Gene3D" id="1.10.150.130">
    <property type="match status" value="1"/>
</dbReference>
<dbReference type="GO" id="GO:0003677">
    <property type="term" value="F:DNA binding"/>
    <property type="evidence" value="ECO:0007669"/>
    <property type="project" value="UniProtKB-KW"/>
</dbReference>
<dbReference type="CDD" id="cd00796">
    <property type="entry name" value="INT_Rci_Hp1_C"/>
    <property type="match status" value="1"/>
</dbReference>
<organism evidence="6 7">
    <name type="scientific">Actinacidiphila yanglinensis</name>
    <dbReference type="NCBI Taxonomy" id="310779"/>
    <lineage>
        <taxon>Bacteria</taxon>
        <taxon>Bacillati</taxon>
        <taxon>Actinomycetota</taxon>
        <taxon>Actinomycetes</taxon>
        <taxon>Kitasatosporales</taxon>
        <taxon>Streptomycetaceae</taxon>
        <taxon>Actinacidiphila</taxon>
    </lineage>
</organism>
<dbReference type="InterPro" id="IPR013762">
    <property type="entry name" value="Integrase-like_cat_sf"/>
</dbReference>
<reference evidence="6 7" key="1">
    <citation type="submission" date="2016-10" db="EMBL/GenBank/DDBJ databases">
        <authorList>
            <person name="de Groot N.N."/>
        </authorList>
    </citation>
    <scope>NUCLEOTIDE SEQUENCE [LARGE SCALE GENOMIC DNA]</scope>
    <source>
        <strain evidence="6 7">CGMCC 4.2023</strain>
    </source>
</reference>
<dbReference type="InterPro" id="IPR002104">
    <property type="entry name" value="Integrase_catalytic"/>
</dbReference>
<name>A0A1H5Y2P5_9ACTN</name>
<dbReference type="GO" id="GO:0006310">
    <property type="term" value="P:DNA recombination"/>
    <property type="evidence" value="ECO:0007669"/>
    <property type="project" value="UniProtKB-KW"/>
</dbReference>
<proteinExistence type="inferred from homology"/>
<dbReference type="InterPro" id="IPR010998">
    <property type="entry name" value="Integrase_recombinase_N"/>
</dbReference>
<dbReference type="PANTHER" id="PTHR30349">
    <property type="entry name" value="PHAGE INTEGRASE-RELATED"/>
    <property type="match status" value="1"/>
</dbReference>
<dbReference type="Proteomes" id="UP000236754">
    <property type="component" value="Unassembled WGS sequence"/>
</dbReference>